<accession>A0A7C4AKC9</accession>
<sequence length="326" mass="37050">MKLPIYFFKGSPDKPSIIFIHGLGMDSLQWISPSETRIFGGALPLSILTRKPPEFLILKEKPVALPEKFTTGNSVPLFTSLNDFREKGYTVITWNQTKPLSSIYHAVGELKNVVRFANSLSDRGTIIIGNSRGGLIARKFIENCNEKIKAVISIATPHRGSTIAKWVKHVSLITHVFKPFLKLFPERIEKISRRLIDFLNSEAVKELLPDSPFIKSLKKIENFNFFCIAGSNPALFNIYEWKLKKENDSFILYPEKIFSFPQSIVSILTEKFIPPEWKYGDGLVSVESALIDKNSDIFNLNHAEIIVNTESRIHILNIVERIESES</sequence>
<proteinExistence type="predicted"/>
<reference evidence="1" key="1">
    <citation type="journal article" date="2020" name="mSystems">
        <title>Genome- and Community-Level Interaction Insights into Carbon Utilization and Element Cycling Functions of Hydrothermarchaeota in Hydrothermal Sediment.</title>
        <authorList>
            <person name="Zhou Z."/>
            <person name="Liu Y."/>
            <person name="Xu W."/>
            <person name="Pan J."/>
            <person name="Luo Z.H."/>
            <person name="Li M."/>
        </authorList>
    </citation>
    <scope>NUCLEOTIDE SEQUENCE [LARGE SCALE GENOMIC DNA]</scope>
    <source>
        <strain evidence="1">SpSt-788</strain>
    </source>
</reference>
<dbReference type="AlphaFoldDB" id="A0A7C4AKC9"/>
<dbReference type="Gene3D" id="3.40.50.1820">
    <property type="entry name" value="alpha/beta hydrolase"/>
    <property type="match status" value="1"/>
</dbReference>
<organism evidence="1">
    <name type="scientific">Thermodesulfovibrio aggregans</name>
    <dbReference type="NCBI Taxonomy" id="86166"/>
    <lineage>
        <taxon>Bacteria</taxon>
        <taxon>Pseudomonadati</taxon>
        <taxon>Nitrospirota</taxon>
        <taxon>Thermodesulfovibrionia</taxon>
        <taxon>Thermodesulfovibrionales</taxon>
        <taxon>Thermodesulfovibrionaceae</taxon>
        <taxon>Thermodesulfovibrio</taxon>
    </lineage>
</organism>
<dbReference type="PANTHER" id="PTHR37946:SF1">
    <property type="entry name" value="SLL1969 PROTEIN"/>
    <property type="match status" value="1"/>
</dbReference>
<evidence type="ECO:0000313" key="1">
    <source>
        <dbReference type="EMBL" id="HGH00217.1"/>
    </source>
</evidence>
<dbReference type="InterPro" id="IPR029058">
    <property type="entry name" value="AB_hydrolase_fold"/>
</dbReference>
<comment type="caution">
    <text evidence="1">The sequence shown here is derived from an EMBL/GenBank/DDBJ whole genome shotgun (WGS) entry which is preliminary data.</text>
</comment>
<dbReference type="EMBL" id="DTHO01000076">
    <property type="protein sequence ID" value="HGH00217.1"/>
    <property type="molecule type" value="Genomic_DNA"/>
</dbReference>
<evidence type="ECO:0008006" key="2">
    <source>
        <dbReference type="Google" id="ProtNLM"/>
    </source>
</evidence>
<dbReference type="SUPFAM" id="SSF53474">
    <property type="entry name" value="alpha/beta-Hydrolases"/>
    <property type="match status" value="1"/>
</dbReference>
<gene>
    <name evidence="1" type="ORF">ENV75_07220</name>
</gene>
<dbReference type="PANTHER" id="PTHR37946">
    <property type="entry name" value="SLL1969 PROTEIN"/>
    <property type="match status" value="1"/>
</dbReference>
<protein>
    <recommendedName>
        <fullName evidence="2">Alpha/beta hydrolase</fullName>
    </recommendedName>
</protein>
<name>A0A7C4AKC9_9BACT</name>
<dbReference type="Pfam" id="PF02089">
    <property type="entry name" value="Palm_thioest"/>
    <property type="match status" value="1"/>
</dbReference>